<feature type="compositionally biased region" description="Polar residues" evidence="1">
    <location>
        <begin position="24"/>
        <end position="42"/>
    </location>
</feature>
<feature type="compositionally biased region" description="Polar residues" evidence="1">
    <location>
        <begin position="77"/>
        <end position="87"/>
    </location>
</feature>
<evidence type="ECO:0000313" key="2">
    <source>
        <dbReference type="EMBL" id="GAO16996.1"/>
    </source>
</evidence>
<feature type="region of interest" description="Disordered" evidence="1">
    <location>
        <begin position="140"/>
        <end position="162"/>
    </location>
</feature>
<feature type="compositionally biased region" description="Basic and acidic residues" evidence="1">
    <location>
        <begin position="111"/>
        <end position="120"/>
    </location>
</feature>
<reference evidence="3" key="1">
    <citation type="journal article" date="2016" name="Genome Announc.">
        <title>Genome sequence of Ustilaginoidea virens IPU010, a rice pathogenic fungus causing false smut.</title>
        <authorList>
            <person name="Kumagai T."/>
            <person name="Ishii T."/>
            <person name="Terai G."/>
            <person name="Umemura M."/>
            <person name="Machida M."/>
            <person name="Asai K."/>
        </authorList>
    </citation>
    <scope>NUCLEOTIDE SEQUENCE [LARGE SCALE GENOMIC DNA]</scope>
    <source>
        <strain evidence="3">IPU010</strain>
    </source>
</reference>
<dbReference type="EMBL" id="BBTG02000008">
    <property type="protein sequence ID" value="GAO16996.1"/>
    <property type="molecule type" value="Genomic_DNA"/>
</dbReference>
<sequence>MTKDTLACEEFPMKIIDARKASSALGTSTDASAGQASRTALSTDDDASAPRRFPGTRSSAARIPGKPDDSEQGPMSECTSATASGAESSPAAGRSTGAGDGSARAESSDPSSHHRDALRRFLAEGREETMDGVILRGLTSANSLHRGDDEATARWHGQSGPC</sequence>
<evidence type="ECO:0000313" key="3">
    <source>
        <dbReference type="Proteomes" id="UP000054053"/>
    </source>
</evidence>
<gene>
    <name evidence="2" type="ORF">UVI_02022270</name>
</gene>
<protein>
    <submittedName>
        <fullName evidence="2">Uncharacterized protein</fullName>
    </submittedName>
</protein>
<dbReference type="AlphaFoldDB" id="A0A1B5L0S1"/>
<name>A0A1B5L0S1_USTVR</name>
<accession>A0A1B5L0S1</accession>
<feature type="region of interest" description="Disordered" evidence="1">
    <location>
        <begin position="21"/>
        <end position="120"/>
    </location>
</feature>
<dbReference type="Proteomes" id="UP000054053">
    <property type="component" value="Unassembled WGS sequence"/>
</dbReference>
<evidence type="ECO:0000256" key="1">
    <source>
        <dbReference type="SAM" id="MobiDB-lite"/>
    </source>
</evidence>
<organism evidence="2 3">
    <name type="scientific">Ustilaginoidea virens</name>
    <name type="common">Rice false smut fungus</name>
    <name type="synonym">Villosiclava virens</name>
    <dbReference type="NCBI Taxonomy" id="1159556"/>
    <lineage>
        <taxon>Eukaryota</taxon>
        <taxon>Fungi</taxon>
        <taxon>Dikarya</taxon>
        <taxon>Ascomycota</taxon>
        <taxon>Pezizomycotina</taxon>
        <taxon>Sordariomycetes</taxon>
        <taxon>Hypocreomycetidae</taxon>
        <taxon>Hypocreales</taxon>
        <taxon>Clavicipitaceae</taxon>
        <taxon>Ustilaginoidea</taxon>
    </lineage>
</organism>
<comment type="caution">
    <text evidence="2">The sequence shown here is derived from an EMBL/GenBank/DDBJ whole genome shotgun (WGS) entry which is preliminary data.</text>
</comment>
<proteinExistence type="predicted"/>